<dbReference type="GO" id="GO:0009002">
    <property type="term" value="F:serine-type D-Ala-D-Ala carboxypeptidase activity"/>
    <property type="evidence" value="ECO:0007669"/>
    <property type="project" value="InterPro"/>
</dbReference>
<keyword evidence="12" id="KW-0121">Carboxypeptidase</keyword>
<dbReference type="GO" id="GO:0008360">
    <property type="term" value="P:regulation of cell shape"/>
    <property type="evidence" value="ECO:0007669"/>
    <property type="project" value="UniProtKB-KW"/>
</dbReference>
<dbReference type="InterPro" id="IPR018044">
    <property type="entry name" value="Peptidase_S11"/>
</dbReference>
<keyword evidence="2 10" id="KW-0732">Signal</keyword>
<dbReference type="PANTHER" id="PTHR21581">
    <property type="entry name" value="D-ALANYL-D-ALANINE CARBOXYPEPTIDASE"/>
    <property type="match status" value="1"/>
</dbReference>
<dbReference type="PANTHER" id="PTHR21581:SF11">
    <property type="entry name" value="D-ALANYL-D-ALANINE CARBOXYPEPTIDASE DACA"/>
    <property type="match status" value="1"/>
</dbReference>
<feature type="active site" description="Proton acceptor" evidence="7">
    <location>
        <position position="71"/>
    </location>
</feature>
<proteinExistence type="inferred from homology"/>
<dbReference type="Gene3D" id="3.40.710.10">
    <property type="entry name" value="DD-peptidase/beta-lactamase superfamily"/>
    <property type="match status" value="1"/>
</dbReference>
<dbReference type="AlphaFoldDB" id="A0A0R1NRW4"/>
<evidence type="ECO:0000256" key="6">
    <source>
        <dbReference type="ARBA" id="ARBA00023316"/>
    </source>
</evidence>
<name>A0A0R1NRW4_9LACO</name>
<accession>A0A0R1NRW4</accession>
<evidence type="ECO:0000256" key="8">
    <source>
        <dbReference type="PIRSR" id="PIRSR618044-2"/>
    </source>
</evidence>
<dbReference type="EMBL" id="AZEB01000005">
    <property type="protein sequence ID" value="KRL22588.1"/>
    <property type="molecule type" value="Genomic_DNA"/>
</dbReference>
<feature type="signal peptide" evidence="10">
    <location>
        <begin position="1"/>
        <end position="33"/>
    </location>
</feature>
<dbReference type="GO" id="GO:0006508">
    <property type="term" value="P:proteolysis"/>
    <property type="evidence" value="ECO:0007669"/>
    <property type="project" value="InterPro"/>
</dbReference>
<protein>
    <submittedName>
        <fullName evidence="12">Serine-type D-Ala-D-Ala carboxypeptidase</fullName>
    </submittedName>
</protein>
<keyword evidence="13" id="KW-1185">Reference proteome</keyword>
<evidence type="ECO:0000313" key="13">
    <source>
        <dbReference type="Proteomes" id="UP000051439"/>
    </source>
</evidence>
<dbReference type="Proteomes" id="UP000051439">
    <property type="component" value="Unassembled WGS sequence"/>
</dbReference>
<keyword evidence="3" id="KW-0378">Hydrolase</keyword>
<evidence type="ECO:0000256" key="3">
    <source>
        <dbReference type="ARBA" id="ARBA00022801"/>
    </source>
</evidence>
<feature type="chain" id="PRO_5006408607" evidence="10">
    <location>
        <begin position="34"/>
        <end position="308"/>
    </location>
</feature>
<evidence type="ECO:0000256" key="7">
    <source>
        <dbReference type="PIRSR" id="PIRSR618044-1"/>
    </source>
</evidence>
<dbReference type="GO" id="GO:0009252">
    <property type="term" value="P:peptidoglycan biosynthetic process"/>
    <property type="evidence" value="ECO:0007669"/>
    <property type="project" value="UniProtKB-KW"/>
</dbReference>
<feature type="active site" evidence="7">
    <location>
        <position position="132"/>
    </location>
</feature>
<dbReference type="SUPFAM" id="SSF56601">
    <property type="entry name" value="beta-lactamase/transpeptidase-like"/>
    <property type="match status" value="1"/>
</dbReference>
<evidence type="ECO:0000256" key="1">
    <source>
        <dbReference type="ARBA" id="ARBA00007164"/>
    </source>
</evidence>
<dbReference type="PATRIC" id="fig|1423766.4.peg.2268"/>
<keyword evidence="4" id="KW-0133">Cell shape</keyword>
<organism evidence="12 13">
    <name type="scientific">Lentilactobacillus kisonensis DSM 19906 = JCM 15041</name>
    <dbReference type="NCBI Taxonomy" id="1423766"/>
    <lineage>
        <taxon>Bacteria</taxon>
        <taxon>Bacillati</taxon>
        <taxon>Bacillota</taxon>
        <taxon>Bacilli</taxon>
        <taxon>Lactobacillales</taxon>
        <taxon>Lactobacillaceae</taxon>
        <taxon>Lentilactobacillus</taxon>
    </lineage>
</organism>
<sequence>MKFSQRLKLVLISCTMIFSFTFGLASQSATANAKGPTLTYARSATALNVNTGKVVYSKAGGTARPIASLTKLMTLYLVREKIANGDGTWNSKVKTSNAGLKKLGKSSVFGGFKFTKNSYTVRQLYLAGLIESSNNAAIALGQWVAGGSTPKYNKKFISMMNTQAKQWKLKHTHFVSASGMEQNSLSPYGYNIGGANANMVSSNDMAKIAKYYVTNFDDVLTDASVKSMTVSGQTLYNYNNLLPGRKYYQASLNVDGLKTGYTDPAGYCFVGTGQKSGHDRIVTVVLHDANEFTETRSLMNYVYNNNLA</sequence>
<evidence type="ECO:0000256" key="5">
    <source>
        <dbReference type="ARBA" id="ARBA00022984"/>
    </source>
</evidence>
<evidence type="ECO:0000313" key="12">
    <source>
        <dbReference type="EMBL" id="KRL22588.1"/>
    </source>
</evidence>
<comment type="similarity">
    <text evidence="1 9">Belongs to the peptidase S11 family.</text>
</comment>
<keyword evidence="6" id="KW-0961">Cell wall biogenesis/degradation</keyword>
<dbReference type="InterPro" id="IPR001967">
    <property type="entry name" value="Peptidase_S11_N"/>
</dbReference>
<feature type="domain" description="Peptidase S11 D-alanyl-D-alanine carboxypeptidase A N-terminal" evidence="11">
    <location>
        <begin position="39"/>
        <end position="288"/>
    </location>
</feature>
<keyword evidence="5" id="KW-0573">Peptidoglycan synthesis</keyword>
<evidence type="ECO:0000259" key="11">
    <source>
        <dbReference type="Pfam" id="PF00768"/>
    </source>
</evidence>
<evidence type="ECO:0000256" key="9">
    <source>
        <dbReference type="RuleBase" id="RU004016"/>
    </source>
</evidence>
<gene>
    <name evidence="12" type="ORF">FC98_GL002184</name>
</gene>
<reference evidence="12 13" key="1">
    <citation type="journal article" date="2015" name="Genome Announc.">
        <title>Expanding the biotechnology potential of lactobacilli through comparative genomics of 213 strains and associated genera.</title>
        <authorList>
            <person name="Sun Z."/>
            <person name="Harris H.M."/>
            <person name="McCann A."/>
            <person name="Guo C."/>
            <person name="Argimon S."/>
            <person name="Zhang W."/>
            <person name="Yang X."/>
            <person name="Jeffery I.B."/>
            <person name="Cooney J.C."/>
            <person name="Kagawa T.F."/>
            <person name="Liu W."/>
            <person name="Song Y."/>
            <person name="Salvetti E."/>
            <person name="Wrobel A."/>
            <person name="Rasinkangas P."/>
            <person name="Parkhill J."/>
            <person name="Rea M.C."/>
            <person name="O'Sullivan O."/>
            <person name="Ritari J."/>
            <person name="Douillard F.P."/>
            <person name="Paul Ross R."/>
            <person name="Yang R."/>
            <person name="Briner A.E."/>
            <person name="Felis G.E."/>
            <person name="de Vos W.M."/>
            <person name="Barrangou R."/>
            <person name="Klaenhammer T.R."/>
            <person name="Caufield P.W."/>
            <person name="Cui Y."/>
            <person name="Zhang H."/>
            <person name="O'Toole P.W."/>
        </authorList>
    </citation>
    <scope>NUCLEOTIDE SEQUENCE [LARGE SCALE GENOMIC DNA]</scope>
    <source>
        <strain evidence="12 13">DSM 19906</strain>
    </source>
</reference>
<feature type="binding site" evidence="8">
    <location>
        <position position="258"/>
    </location>
    <ligand>
        <name>substrate</name>
    </ligand>
</feature>
<dbReference type="PRINTS" id="PR00725">
    <property type="entry name" value="DADACBPTASE1"/>
</dbReference>
<evidence type="ECO:0000256" key="4">
    <source>
        <dbReference type="ARBA" id="ARBA00022960"/>
    </source>
</evidence>
<feature type="active site" description="Acyl-ester intermediate" evidence="7">
    <location>
        <position position="68"/>
    </location>
</feature>
<dbReference type="RefSeq" id="WP_008856070.1">
    <property type="nucleotide sequence ID" value="NZ_AZEB01000005.1"/>
</dbReference>
<dbReference type="InterPro" id="IPR012338">
    <property type="entry name" value="Beta-lactam/transpept-like"/>
</dbReference>
<dbReference type="Pfam" id="PF00768">
    <property type="entry name" value="Peptidase_S11"/>
    <property type="match status" value="1"/>
</dbReference>
<evidence type="ECO:0000256" key="2">
    <source>
        <dbReference type="ARBA" id="ARBA00022729"/>
    </source>
</evidence>
<evidence type="ECO:0000256" key="10">
    <source>
        <dbReference type="SAM" id="SignalP"/>
    </source>
</evidence>
<comment type="caution">
    <text evidence="12">The sequence shown here is derived from an EMBL/GenBank/DDBJ whole genome shotgun (WGS) entry which is preliminary data.</text>
</comment>
<keyword evidence="12" id="KW-0645">Protease</keyword>
<dbReference type="GO" id="GO:0071555">
    <property type="term" value="P:cell wall organization"/>
    <property type="evidence" value="ECO:0007669"/>
    <property type="project" value="UniProtKB-KW"/>
</dbReference>